<dbReference type="Pfam" id="PF00392">
    <property type="entry name" value="GntR"/>
    <property type="match status" value="1"/>
</dbReference>
<evidence type="ECO:0000256" key="3">
    <source>
        <dbReference type="ARBA" id="ARBA00023163"/>
    </source>
</evidence>
<evidence type="ECO:0000256" key="1">
    <source>
        <dbReference type="ARBA" id="ARBA00023015"/>
    </source>
</evidence>
<dbReference type="OrthoDB" id="5450856at2"/>
<keyword evidence="6" id="KW-1185">Reference proteome</keyword>
<dbReference type="SUPFAM" id="SSF48008">
    <property type="entry name" value="GntR ligand-binding domain-like"/>
    <property type="match status" value="1"/>
</dbReference>
<dbReference type="EMBL" id="FNCO01000007">
    <property type="protein sequence ID" value="SDH68652.1"/>
    <property type="molecule type" value="Genomic_DNA"/>
</dbReference>
<dbReference type="PANTHER" id="PTHR43537">
    <property type="entry name" value="TRANSCRIPTIONAL REGULATOR, GNTR FAMILY"/>
    <property type="match status" value="1"/>
</dbReference>
<dbReference type="SMART" id="SM00345">
    <property type="entry name" value="HTH_GNTR"/>
    <property type="match status" value="1"/>
</dbReference>
<dbReference type="Gene3D" id="1.20.120.530">
    <property type="entry name" value="GntR ligand-binding domain-like"/>
    <property type="match status" value="1"/>
</dbReference>
<evidence type="ECO:0000259" key="4">
    <source>
        <dbReference type="PROSITE" id="PS50949"/>
    </source>
</evidence>
<dbReference type="InterPro" id="IPR036390">
    <property type="entry name" value="WH_DNA-bd_sf"/>
</dbReference>
<dbReference type="RefSeq" id="WP_074753477.1">
    <property type="nucleotide sequence ID" value="NZ_FNCO01000007.1"/>
</dbReference>
<dbReference type="AlphaFoldDB" id="A0A1G8EFD6"/>
<dbReference type="SUPFAM" id="SSF46785">
    <property type="entry name" value="Winged helix' DNA-binding domain"/>
    <property type="match status" value="1"/>
</dbReference>
<name>A0A1G8EFD6_9PSED</name>
<evidence type="ECO:0000313" key="5">
    <source>
        <dbReference type="EMBL" id="SDH68652.1"/>
    </source>
</evidence>
<dbReference type="PRINTS" id="PR00035">
    <property type="entry name" value="HTHGNTR"/>
</dbReference>
<dbReference type="PROSITE" id="PS50949">
    <property type="entry name" value="HTH_GNTR"/>
    <property type="match status" value="1"/>
</dbReference>
<keyword evidence="3" id="KW-0804">Transcription</keyword>
<dbReference type="Gene3D" id="1.10.10.10">
    <property type="entry name" value="Winged helix-like DNA-binding domain superfamily/Winged helix DNA-binding domain"/>
    <property type="match status" value="1"/>
</dbReference>
<dbReference type="GO" id="GO:0003700">
    <property type="term" value="F:DNA-binding transcription factor activity"/>
    <property type="evidence" value="ECO:0007669"/>
    <property type="project" value="InterPro"/>
</dbReference>
<dbReference type="InterPro" id="IPR000524">
    <property type="entry name" value="Tscrpt_reg_HTH_GntR"/>
</dbReference>
<proteinExistence type="predicted"/>
<dbReference type="GO" id="GO:0003677">
    <property type="term" value="F:DNA binding"/>
    <property type="evidence" value="ECO:0007669"/>
    <property type="project" value="UniProtKB-KW"/>
</dbReference>
<gene>
    <name evidence="5" type="ORF">SAMN05216605_107341</name>
</gene>
<keyword evidence="2" id="KW-0238">DNA-binding</keyword>
<dbReference type="CDD" id="cd07377">
    <property type="entry name" value="WHTH_GntR"/>
    <property type="match status" value="1"/>
</dbReference>
<organism evidence="5 6">
    <name type="scientific">Pseudomonas abietaniphila</name>
    <dbReference type="NCBI Taxonomy" id="89065"/>
    <lineage>
        <taxon>Bacteria</taxon>
        <taxon>Pseudomonadati</taxon>
        <taxon>Pseudomonadota</taxon>
        <taxon>Gammaproteobacteria</taxon>
        <taxon>Pseudomonadales</taxon>
        <taxon>Pseudomonadaceae</taxon>
        <taxon>Pseudomonas</taxon>
    </lineage>
</organism>
<evidence type="ECO:0000256" key="2">
    <source>
        <dbReference type="ARBA" id="ARBA00023125"/>
    </source>
</evidence>
<dbReference type="Pfam" id="PF07729">
    <property type="entry name" value="FCD"/>
    <property type="match status" value="1"/>
</dbReference>
<sequence length="242" mass="27012">MSQEKVSTERKVYQIIADRLRERIRQGDFKAGSRLPAERELVQILGVSRPSLREALIALEIDGSIEIRMGSGIYVCQKLLDSTRQTSTFGESPTELMQARAIIEGETVVMACMNATKADCRYLQATIDSMRAAVANGTSAVEADRKFHHRLAKIGGNTALLKIITALFDERHSPISSHMTEHAESVKTWTAAITEHTAILDALQSKDIVAAQTAMRHHLKTSEKRWIEGAQLRSFEDEESYQ</sequence>
<dbReference type="InterPro" id="IPR036388">
    <property type="entry name" value="WH-like_DNA-bd_sf"/>
</dbReference>
<keyword evidence="1" id="KW-0805">Transcription regulation</keyword>
<feature type="domain" description="HTH gntR-type" evidence="4">
    <location>
        <begin position="10"/>
        <end position="78"/>
    </location>
</feature>
<dbReference type="SMART" id="SM00895">
    <property type="entry name" value="FCD"/>
    <property type="match status" value="1"/>
</dbReference>
<dbReference type="InterPro" id="IPR011711">
    <property type="entry name" value="GntR_C"/>
</dbReference>
<dbReference type="PANTHER" id="PTHR43537:SF5">
    <property type="entry name" value="UXU OPERON TRANSCRIPTIONAL REGULATOR"/>
    <property type="match status" value="1"/>
</dbReference>
<reference evidence="6" key="1">
    <citation type="submission" date="2016-10" db="EMBL/GenBank/DDBJ databases">
        <authorList>
            <person name="Varghese N."/>
            <person name="Submissions S."/>
        </authorList>
    </citation>
    <scope>NUCLEOTIDE SEQUENCE [LARGE SCALE GENOMIC DNA]</scope>
    <source>
        <strain evidence="6">ATCC 700689</strain>
    </source>
</reference>
<protein>
    <submittedName>
        <fullName evidence="5">Transcriptional regulator, GntR family</fullName>
    </submittedName>
</protein>
<dbReference type="InterPro" id="IPR008920">
    <property type="entry name" value="TF_FadR/GntR_C"/>
</dbReference>
<dbReference type="Proteomes" id="UP000182894">
    <property type="component" value="Unassembled WGS sequence"/>
</dbReference>
<evidence type="ECO:0000313" key="6">
    <source>
        <dbReference type="Proteomes" id="UP000182894"/>
    </source>
</evidence>
<dbReference type="STRING" id="89065.SAMN05216605_107341"/>
<accession>A0A1G8EFD6</accession>